<accession>A0A2K8Z804</accession>
<dbReference type="InterPro" id="IPR005063">
    <property type="entry name" value="Transposase_27"/>
</dbReference>
<dbReference type="KEGG" id="spir:CWM47_31700"/>
<evidence type="ECO:0000313" key="1">
    <source>
        <dbReference type="EMBL" id="AUD06013.1"/>
    </source>
</evidence>
<sequence>MEEAKIEVIRWITDSWWAYFDCLDQRLRLVRKASLQGLERKHLTLRTRLKRLTRRTICYSKSIVVHDTAIGLFINQFFFADQRN</sequence>
<evidence type="ECO:0000313" key="2">
    <source>
        <dbReference type="Proteomes" id="UP000232883"/>
    </source>
</evidence>
<dbReference type="AlphaFoldDB" id="A0A2K8Z804"/>
<dbReference type="EMBL" id="CP025096">
    <property type="protein sequence ID" value="AUD06013.1"/>
    <property type="molecule type" value="Genomic_DNA"/>
</dbReference>
<evidence type="ECO:0008006" key="3">
    <source>
        <dbReference type="Google" id="ProtNLM"/>
    </source>
</evidence>
<dbReference type="OrthoDB" id="964470at2"/>
<dbReference type="Pfam" id="PF03400">
    <property type="entry name" value="DDE_Tnp_IS1"/>
    <property type="match status" value="1"/>
</dbReference>
<dbReference type="GO" id="GO:0006313">
    <property type="term" value="P:DNA transposition"/>
    <property type="evidence" value="ECO:0007669"/>
    <property type="project" value="InterPro"/>
</dbReference>
<dbReference type="Proteomes" id="UP000232883">
    <property type="component" value="Chromosome"/>
</dbReference>
<name>A0A2K8Z804_9BACT</name>
<proteinExistence type="predicted"/>
<gene>
    <name evidence="1" type="ORF">CWM47_31700</name>
</gene>
<dbReference type="GO" id="GO:0004803">
    <property type="term" value="F:transposase activity"/>
    <property type="evidence" value="ECO:0007669"/>
    <property type="project" value="InterPro"/>
</dbReference>
<protein>
    <recommendedName>
        <fullName evidence="3">Transposase</fullName>
    </recommendedName>
</protein>
<reference evidence="1 2" key="1">
    <citation type="submission" date="2017-11" db="EMBL/GenBank/DDBJ databases">
        <title>Taxonomic description and genome sequences of Spirosoma HA7 sp. nov., isolated from pollen microhabitat of Corylus avellana.</title>
        <authorList>
            <person name="Ambika Manirajan B."/>
            <person name="Suarez C."/>
            <person name="Ratering S."/>
            <person name="Geissler-Plaum R."/>
            <person name="Cardinale M."/>
            <person name="Sylvia S."/>
        </authorList>
    </citation>
    <scope>NUCLEOTIDE SEQUENCE [LARGE SCALE GENOMIC DNA]</scope>
    <source>
        <strain evidence="1 2">HA7</strain>
    </source>
</reference>
<organism evidence="1 2">
    <name type="scientific">Spirosoma pollinicola</name>
    <dbReference type="NCBI Taxonomy" id="2057025"/>
    <lineage>
        <taxon>Bacteria</taxon>
        <taxon>Pseudomonadati</taxon>
        <taxon>Bacteroidota</taxon>
        <taxon>Cytophagia</taxon>
        <taxon>Cytophagales</taxon>
        <taxon>Cytophagaceae</taxon>
        <taxon>Spirosoma</taxon>
    </lineage>
</organism>
<keyword evidence="2" id="KW-1185">Reference proteome</keyword>
<dbReference type="GO" id="GO:0003677">
    <property type="term" value="F:DNA binding"/>
    <property type="evidence" value="ECO:0007669"/>
    <property type="project" value="InterPro"/>
</dbReference>